<organism evidence="1 2">
    <name type="scientific">Pannonibacter indicus</name>
    <dbReference type="NCBI Taxonomy" id="466044"/>
    <lineage>
        <taxon>Bacteria</taxon>
        <taxon>Pseudomonadati</taxon>
        <taxon>Pseudomonadota</taxon>
        <taxon>Alphaproteobacteria</taxon>
        <taxon>Hyphomicrobiales</taxon>
        <taxon>Stappiaceae</taxon>
        <taxon>Pannonibacter</taxon>
    </lineage>
</organism>
<dbReference type="InterPro" id="IPR010148">
    <property type="entry name" value="CRISPR-assoc_prot_CT1975"/>
</dbReference>
<dbReference type="NCBIfam" id="TIGR01869">
    <property type="entry name" value="casC_Cse4"/>
    <property type="match status" value="1"/>
</dbReference>
<proteinExistence type="predicted"/>
<accession>A0A0K6IAF4</accession>
<sequence>MARFLQLHILTPYPASNPNRDDLGRPKSMILGGVPRMRISSQAIKRSIRTHEAFTQPLTGNLGERTQRMGQVLKQALLDKGADEDKAIEIAREVAGVFGKLKGEKDANPTYTEQLAFISPQERQIATDIALRKLAGEKLPKEKELAKMVFLKADGAVDIAMFGRMLADNPDFNRDAAVQVAHAFTTSRAEVEDDFYTAVDDLKRPSEDAGAGFVGEAGFGAGIFYLYICADLELLAENLGGDRELAARAAEALVRTVSVASPSGKKNSFANHVKAEFILAELGDAQPRTLAGAFTRPVEGRDHTAESARALLAKREAFAKAYGRDWASECCLQVGDADSATLDELAAFAASGVTEGAEAGAA</sequence>
<dbReference type="AlphaFoldDB" id="A0A0K6IAF4"/>
<evidence type="ECO:0000313" key="1">
    <source>
        <dbReference type="EMBL" id="CUB00023.1"/>
    </source>
</evidence>
<name>A0A0K6IAF4_9HYPH</name>
<protein>
    <submittedName>
        <fullName evidence="1">CRISPR-associated protein, Cse4 family</fullName>
    </submittedName>
</protein>
<keyword evidence="2" id="KW-1185">Reference proteome</keyword>
<dbReference type="OrthoDB" id="5291250at2"/>
<evidence type="ECO:0000313" key="2">
    <source>
        <dbReference type="Proteomes" id="UP000183900"/>
    </source>
</evidence>
<dbReference type="EMBL" id="CYHE01000016">
    <property type="protein sequence ID" value="CUB00023.1"/>
    <property type="molecule type" value="Genomic_DNA"/>
</dbReference>
<dbReference type="Proteomes" id="UP000183900">
    <property type="component" value="Unassembled WGS sequence"/>
</dbReference>
<gene>
    <name evidence="1" type="ORF">Ga0061067_1169</name>
</gene>
<dbReference type="Pfam" id="PF09344">
    <property type="entry name" value="Cas_CT1975"/>
    <property type="match status" value="1"/>
</dbReference>
<dbReference type="RefSeq" id="WP_055456877.1">
    <property type="nucleotide sequence ID" value="NZ_CYHE01000016.1"/>
</dbReference>
<reference evidence="2" key="1">
    <citation type="submission" date="2015-08" db="EMBL/GenBank/DDBJ databases">
        <authorList>
            <person name="Varghese N."/>
        </authorList>
    </citation>
    <scope>NUCLEOTIDE SEQUENCE [LARGE SCALE GENOMIC DNA]</scope>
    <source>
        <strain evidence="2">DSM 23407</strain>
    </source>
</reference>